<protein>
    <submittedName>
        <fullName evidence="7">KDO2-lipid IV(A) lauroyltransferase</fullName>
    </submittedName>
</protein>
<comment type="subcellular location">
    <subcellularLocation>
        <location evidence="1">Cell inner membrane</location>
    </subcellularLocation>
</comment>
<evidence type="ECO:0000313" key="8">
    <source>
        <dbReference type="Proteomes" id="UP000295444"/>
    </source>
</evidence>
<gene>
    <name evidence="7" type="ORF">EV186_1021208</name>
</gene>
<evidence type="ECO:0000256" key="1">
    <source>
        <dbReference type="ARBA" id="ARBA00004533"/>
    </source>
</evidence>
<dbReference type="NCBIfam" id="NF005919">
    <property type="entry name" value="PRK07920.1"/>
    <property type="match status" value="1"/>
</dbReference>
<dbReference type="Proteomes" id="UP000295444">
    <property type="component" value="Unassembled WGS sequence"/>
</dbReference>
<keyword evidence="6" id="KW-0012">Acyltransferase</keyword>
<dbReference type="Pfam" id="PF03279">
    <property type="entry name" value="Lip_A_acyltrans"/>
    <property type="match status" value="1"/>
</dbReference>
<dbReference type="PANTHER" id="PTHR30606:SF10">
    <property type="entry name" value="PHOSPHATIDYLINOSITOL MANNOSIDE ACYLTRANSFERASE"/>
    <property type="match status" value="1"/>
</dbReference>
<sequence>MTGFGERMTDWGYAAGWRLVRTLPEGTAERLFNMGADRAAKRNGTGTQQLRRNLARVVPQAGEEELDDLVRKALRSYARYWREAFRLPGMDHEAIHESVSGMIAGLEYVDAALAKGNGAILALTHSGNWDIAGVFLVHHSGQFTTVVERLRPESLYKRFVAYRESLGFEILPATGGRVPPGTVLTERLRQNKVICLVADRDLTPSGIPVTLFDHATRMPAGPARLAASTGAALLPVGCWFTDDGGWGFRVHPPIRVTGNDDVPAATQSLADSFAADIAAHPTDWHMMQKLWLEDLAEGRRKALTRSDPT</sequence>
<dbReference type="GO" id="GO:0016746">
    <property type="term" value="F:acyltransferase activity"/>
    <property type="evidence" value="ECO:0007669"/>
    <property type="project" value="UniProtKB-KW"/>
</dbReference>
<dbReference type="EMBL" id="SNXZ01000002">
    <property type="protein sequence ID" value="TDQ01340.1"/>
    <property type="molecule type" value="Genomic_DNA"/>
</dbReference>
<comment type="caution">
    <text evidence="7">The sequence shown here is derived from an EMBL/GenBank/DDBJ whole genome shotgun (WGS) entry which is preliminary data.</text>
</comment>
<dbReference type="InterPro" id="IPR004960">
    <property type="entry name" value="LipA_acyltrans"/>
</dbReference>
<keyword evidence="8" id="KW-1185">Reference proteome</keyword>
<evidence type="ECO:0000256" key="3">
    <source>
        <dbReference type="ARBA" id="ARBA00022519"/>
    </source>
</evidence>
<dbReference type="OrthoDB" id="9803456at2"/>
<accession>A0A4R6SIC2</accession>
<keyword evidence="3" id="KW-0997">Cell inner membrane</keyword>
<evidence type="ECO:0000256" key="4">
    <source>
        <dbReference type="ARBA" id="ARBA00022679"/>
    </source>
</evidence>
<evidence type="ECO:0000256" key="5">
    <source>
        <dbReference type="ARBA" id="ARBA00023136"/>
    </source>
</evidence>
<evidence type="ECO:0000256" key="2">
    <source>
        <dbReference type="ARBA" id="ARBA00022475"/>
    </source>
</evidence>
<keyword evidence="5" id="KW-0472">Membrane</keyword>
<dbReference type="AlphaFoldDB" id="A0A4R6SIC2"/>
<organism evidence="7 8">
    <name type="scientific">Labedaea rhizosphaerae</name>
    <dbReference type="NCBI Taxonomy" id="598644"/>
    <lineage>
        <taxon>Bacteria</taxon>
        <taxon>Bacillati</taxon>
        <taxon>Actinomycetota</taxon>
        <taxon>Actinomycetes</taxon>
        <taxon>Pseudonocardiales</taxon>
        <taxon>Pseudonocardiaceae</taxon>
        <taxon>Labedaea</taxon>
    </lineage>
</organism>
<evidence type="ECO:0000256" key="6">
    <source>
        <dbReference type="ARBA" id="ARBA00023315"/>
    </source>
</evidence>
<evidence type="ECO:0000313" key="7">
    <source>
        <dbReference type="EMBL" id="TDQ01340.1"/>
    </source>
</evidence>
<name>A0A4R6SIC2_LABRH</name>
<dbReference type="CDD" id="cd07984">
    <property type="entry name" value="LPLAT_LABLAT-like"/>
    <property type="match status" value="1"/>
</dbReference>
<reference evidence="7 8" key="1">
    <citation type="submission" date="2019-03" db="EMBL/GenBank/DDBJ databases">
        <title>Genomic Encyclopedia of Type Strains, Phase IV (KMG-IV): sequencing the most valuable type-strain genomes for metagenomic binning, comparative biology and taxonomic classification.</title>
        <authorList>
            <person name="Goeker M."/>
        </authorList>
    </citation>
    <scope>NUCLEOTIDE SEQUENCE [LARGE SCALE GENOMIC DNA]</scope>
    <source>
        <strain evidence="7 8">DSM 45361</strain>
    </source>
</reference>
<dbReference type="RefSeq" id="WP_133849936.1">
    <property type="nucleotide sequence ID" value="NZ_SNXZ01000002.1"/>
</dbReference>
<dbReference type="GO" id="GO:0009247">
    <property type="term" value="P:glycolipid biosynthetic process"/>
    <property type="evidence" value="ECO:0007669"/>
    <property type="project" value="UniProtKB-ARBA"/>
</dbReference>
<keyword evidence="2" id="KW-1003">Cell membrane</keyword>
<dbReference type="GO" id="GO:0005886">
    <property type="term" value="C:plasma membrane"/>
    <property type="evidence" value="ECO:0007669"/>
    <property type="project" value="UniProtKB-SubCell"/>
</dbReference>
<proteinExistence type="predicted"/>
<dbReference type="PANTHER" id="PTHR30606">
    <property type="entry name" value="LIPID A BIOSYNTHESIS LAUROYL ACYLTRANSFERASE"/>
    <property type="match status" value="1"/>
</dbReference>
<keyword evidence="4 7" id="KW-0808">Transferase</keyword>